<evidence type="ECO:0000313" key="2">
    <source>
        <dbReference type="EMBL" id="CUI14347.1"/>
    </source>
</evidence>
<evidence type="ECO:0000256" key="1">
    <source>
        <dbReference type="SAM" id="MobiDB-lite"/>
    </source>
</evidence>
<accession>A0A0S4KIT4</accession>
<dbReference type="EMBL" id="CYKH01001021">
    <property type="protein sequence ID" value="CUI14347.1"/>
    <property type="molecule type" value="Genomic_DNA"/>
</dbReference>
<proteinExistence type="predicted"/>
<feature type="region of interest" description="Disordered" evidence="1">
    <location>
        <begin position="184"/>
        <end position="225"/>
    </location>
</feature>
<feature type="region of interest" description="Disordered" evidence="1">
    <location>
        <begin position="307"/>
        <end position="346"/>
    </location>
</feature>
<feature type="compositionally biased region" description="Polar residues" evidence="1">
    <location>
        <begin position="307"/>
        <end position="322"/>
    </location>
</feature>
<reference evidence="3" key="1">
    <citation type="submission" date="2015-09" db="EMBL/GenBank/DDBJ databases">
        <authorList>
            <consortium name="Pathogen Informatics"/>
        </authorList>
    </citation>
    <scope>NUCLEOTIDE SEQUENCE [LARGE SCALE GENOMIC DNA]</scope>
    <source>
        <strain evidence="3">Lake Konstanz</strain>
    </source>
</reference>
<name>A0A0S4KIT4_BODSA</name>
<organism evidence="2 3">
    <name type="scientific">Bodo saltans</name>
    <name type="common">Flagellated protozoan</name>
    <dbReference type="NCBI Taxonomy" id="75058"/>
    <lineage>
        <taxon>Eukaryota</taxon>
        <taxon>Discoba</taxon>
        <taxon>Euglenozoa</taxon>
        <taxon>Kinetoplastea</taxon>
        <taxon>Metakinetoplastina</taxon>
        <taxon>Eubodonida</taxon>
        <taxon>Bodonidae</taxon>
        <taxon>Bodo</taxon>
    </lineage>
</organism>
<feature type="compositionally biased region" description="Low complexity" evidence="1">
    <location>
        <begin position="324"/>
        <end position="343"/>
    </location>
</feature>
<feature type="non-terminal residue" evidence="2">
    <location>
        <position position="1"/>
    </location>
</feature>
<dbReference type="AlphaFoldDB" id="A0A0S4KIT4"/>
<keyword evidence="3" id="KW-1185">Reference proteome</keyword>
<dbReference type="VEuPathDB" id="TriTrypDB:BSAL_85715"/>
<evidence type="ECO:0000313" key="3">
    <source>
        <dbReference type="Proteomes" id="UP000051952"/>
    </source>
</evidence>
<sequence>SRSPLGSHFAASSTPRDVVVLPIPSGNWIATPDTTNIRHVGITKAALWEYIADRLSSLSCSHTISHSIPREESLILQHALHVVTAHFHFDGGSSRCNSSISLHPSAQNAPISGNTGEDHFVYHLRDLVQKHWKEVKPAFFTQLLLGEAYRATRTLSRASGNLYYQFLSMTDDRYQHQLMDDIKSSKESHQRLRARSVAGGGGGQQSQQFAPSSPRSTAAPLMGGSSSAVFDDQMPPVNSGCGGHVRAFSFRATDAKQKESSTSNTGDDWWIVRGIKLNFSIMGFFRGNQTLMIKRIPIADARQLFSSKVGSQQSSPTATPDVTKNLNGSNNSTNNSATKSGSAGLNPSAGGVGAHLHDIIKHRLEVVGVPDVKAHQIGVYYEQEVTRLIEDITQVITRKGKDELPARVQFYLLNHLILAVHSIGQRLTSDLAERFAQLAASSLPQVVVLAGIKSALYTPSVSVLDSSYSDVHDHILRAGIRYGQKLSDRDYAKALKTPRVPFTVASPQMLDFVRVRECGGCPSIYLSAAANGGRELELESDAHPSPIKSPSTRSEMVDTFAAVGNSSKILSELAHQTASLGSRENS</sequence>
<dbReference type="Proteomes" id="UP000051952">
    <property type="component" value="Unassembled WGS sequence"/>
</dbReference>
<gene>
    <name evidence="2" type="ORF">BSAL_85715</name>
</gene>
<protein>
    <submittedName>
        <fullName evidence="2">Uncharacterized protein</fullName>
    </submittedName>
</protein>
<feature type="non-terminal residue" evidence="2">
    <location>
        <position position="586"/>
    </location>
</feature>